<evidence type="ECO:0000313" key="1">
    <source>
        <dbReference type="EMBL" id="RIB24074.1"/>
    </source>
</evidence>
<evidence type="ECO:0000313" key="2">
    <source>
        <dbReference type="Proteomes" id="UP000266673"/>
    </source>
</evidence>
<name>A0A397VNJ0_9GLOM</name>
<protein>
    <submittedName>
        <fullName evidence="1">Uncharacterized protein</fullName>
    </submittedName>
</protein>
<sequence>MFTNVKNIPIANKELVSQQIKEAFEDIGKIVAIKPILYKEQKITTKWKSVSKIYYFCDKEGNIKKNFKPYQEFINLKKHYKEFRKESYNKIENKCTQRIIWITFSMKSLVCVPYDILRLTPHGLMRDCLNSVNIFCPEIELFKTIILIFLTSDLSQNCSDLVSILIVLIPSN</sequence>
<accession>A0A397VNJ0</accession>
<comment type="caution">
    <text evidence="1">The sequence shown here is derived from an EMBL/GenBank/DDBJ whole genome shotgun (WGS) entry which is preliminary data.</text>
</comment>
<keyword evidence="2" id="KW-1185">Reference proteome</keyword>
<dbReference type="AlphaFoldDB" id="A0A397VNJ0"/>
<reference evidence="1 2" key="1">
    <citation type="submission" date="2018-06" db="EMBL/GenBank/DDBJ databases">
        <title>Comparative genomics reveals the genomic features of Rhizophagus irregularis, R. cerebriforme, R. diaphanum and Gigaspora rosea, and their symbiotic lifestyle signature.</title>
        <authorList>
            <person name="Morin E."/>
            <person name="San Clemente H."/>
            <person name="Chen E.C.H."/>
            <person name="De La Providencia I."/>
            <person name="Hainaut M."/>
            <person name="Kuo A."/>
            <person name="Kohler A."/>
            <person name="Murat C."/>
            <person name="Tang N."/>
            <person name="Roy S."/>
            <person name="Loubradou J."/>
            <person name="Henrissat B."/>
            <person name="Grigoriev I.V."/>
            <person name="Corradi N."/>
            <person name="Roux C."/>
            <person name="Martin F.M."/>
        </authorList>
    </citation>
    <scope>NUCLEOTIDE SEQUENCE [LARGE SCALE GENOMIC DNA]</scope>
    <source>
        <strain evidence="1 2">DAOM 194757</strain>
    </source>
</reference>
<dbReference type="Proteomes" id="UP000266673">
    <property type="component" value="Unassembled WGS sequence"/>
</dbReference>
<dbReference type="EMBL" id="QKWP01000231">
    <property type="protein sequence ID" value="RIB24074.1"/>
    <property type="molecule type" value="Genomic_DNA"/>
</dbReference>
<organism evidence="1 2">
    <name type="scientific">Gigaspora rosea</name>
    <dbReference type="NCBI Taxonomy" id="44941"/>
    <lineage>
        <taxon>Eukaryota</taxon>
        <taxon>Fungi</taxon>
        <taxon>Fungi incertae sedis</taxon>
        <taxon>Mucoromycota</taxon>
        <taxon>Glomeromycotina</taxon>
        <taxon>Glomeromycetes</taxon>
        <taxon>Diversisporales</taxon>
        <taxon>Gigasporaceae</taxon>
        <taxon>Gigaspora</taxon>
    </lineage>
</organism>
<gene>
    <name evidence="1" type="ORF">C2G38_2169497</name>
</gene>
<proteinExistence type="predicted"/>